<evidence type="ECO:0000256" key="2">
    <source>
        <dbReference type="ARBA" id="ARBA00022759"/>
    </source>
</evidence>
<feature type="domain" description="DRBM" evidence="7">
    <location>
        <begin position="276"/>
        <end position="347"/>
    </location>
</feature>
<name>A0AAV9VDH9_9PEZI</name>
<proteinExistence type="predicted"/>
<dbReference type="PROSITE" id="PS50137">
    <property type="entry name" value="DS_RBD"/>
    <property type="match status" value="1"/>
</dbReference>
<dbReference type="EMBL" id="JAVHNQ010000001">
    <property type="protein sequence ID" value="KAK6360012.1"/>
    <property type="molecule type" value="Genomic_DNA"/>
</dbReference>
<evidence type="ECO:0000259" key="7">
    <source>
        <dbReference type="PROSITE" id="PS50137"/>
    </source>
</evidence>
<dbReference type="SMART" id="SM00535">
    <property type="entry name" value="RIBOc"/>
    <property type="match status" value="1"/>
</dbReference>
<dbReference type="SUPFAM" id="SSF54768">
    <property type="entry name" value="dsRNA-binding domain-like"/>
    <property type="match status" value="1"/>
</dbReference>
<dbReference type="CDD" id="cd00048">
    <property type="entry name" value="DSRM_SF"/>
    <property type="match status" value="1"/>
</dbReference>
<feature type="region of interest" description="Disordered" evidence="6">
    <location>
        <begin position="1"/>
        <end position="20"/>
    </location>
</feature>
<protein>
    <recommendedName>
        <fullName evidence="11">RNase III domain-containing protein</fullName>
    </recommendedName>
</protein>
<organism evidence="9 10">
    <name type="scientific">Orbilia brochopaga</name>
    <dbReference type="NCBI Taxonomy" id="3140254"/>
    <lineage>
        <taxon>Eukaryota</taxon>
        <taxon>Fungi</taxon>
        <taxon>Dikarya</taxon>
        <taxon>Ascomycota</taxon>
        <taxon>Pezizomycotina</taxon>
        <taxon>Orbiliomycetes</taxon>
        <taxon>Orbiliales</taxon>
        <taxon>Orbiliaceae</taxon>
        <taxon>Orbilia</taxon>
    </lineage>
</organism>
<keyword evidence="3" id="KW-0378">Hydrolase</keyword>
<reference evidence="9 10" key="1">
    <citation type="submission" date="2019-10" db="EMBL/GenBank/DDBJ databases">
        <authorList>
            <person name="Palmer J.M."/>
        </authorList>
    </citation>
    <scope>NUCLEOTIDE SEQUENCE [LARGE SCALE GENOMIC DNA]</scope>
    <source>
        <strain evidence="9 10">TWF696</strain>
    </source>
</reference>
<dbReference type="GO" id="GO:0006396">
    <property type="term" value="P:RNA processing"/>
    <property type="evidence" value="ECO:0007669"/>
    <property type="project" value="InterPro"/>
</dbReference>
<comment type="caution">
    <text evidence="9">The sequence shown here is derived from an EMBL/GenBank/DDBJ whole genome shotgun (WGS) entry which is preliminary data.</text>
</comment>
<evidence type="ECO:0000256" key="1">
    <source>
        <dbReference type="ARBA" id="ARBA00022722"/>
    </source>
</evidence>
<dbReference type="PROSITE" id="PS50142">
    <property type="entry name" value="RNASE_3_2"/>
    <property type="match status" value="1"/>
</dbReference>
<sequence length="353" mass="39126">MLAGSRSSPQTRASSPPWFANYPEIDPQDNYSKGWPPQMLQFADEEIQRLVFLPKVSRRALDPVDVRLNLRAAFLGEGLLTSLVTDFLYTEFIEYEAHDLTSMRQALLATAVLSNLCQRVNLTAFLRNSPPERRPDDYALAQTFQSYIGGIYHDRGADGYQELRDWFYALIAPYAMICKNNYDQYVDAFQSASRDLDPRLAALRSPPSSTASSSAFGYPGSSTSRSSKMTSGSYGGYALDNPAHIARPGTAAPSLGRYATSGPSGLAPHAHRGVGDYIKELKEYCEKYHLPTPIYTDQDNGKNGDHIRWFSTVAIGGEVWGRSTDWAPTKKEAKAMASKVALNQLRGSRRQIG</sequence>
<feature type="domain" description="RNase III" evidence="8">
    <location>
        <begin position="71"/>
        <end position="156"/>
    </location>
</feature>
<evidence type="ECO:0000256" key="6">
    <source>
        <dbReference type="SAM" id="MobiDB-lite"/>
    </source>
</evidence>
<dbReference type="Pfam" id="PF00035">
    <property type="entry name" value="dsrm"/>
    <property type="match status" value="1"/>
</dbReference>
<dbReference type="Gene3D" id="1.10.1520.10">
    <property type="entry name" value="Ribonuclease III domain"/>
    <property type="match status" value="1"/>
</dbReference>
<keyword evidence="1" id="KW-0540">Nuclease</keyword>
<keyword evidence="2" id="KW-0255">Endonuclease</keyword>
<dbReference type="InterPro" id="IPR000999">
    <property type="entry name" value="RNase_III_dom"/>
</dbReference>
<accession>A0AAV9VDH9</accession>
<dbReference type="InterPro" id="IPR014720">
    <property type="entry name" value="dsRBD_dom"/>
</dbReference>
<evidence type="ECO:0000256" key="5">
    <source>
        <dbReference type="PROSITE-ProRule" id="PRU00266"/>
    </source>
</evidence>
<keyword evidence="4 5" id="KW-0694">RNA-binding</keyword>
<dbReference type="Proteomes" id="UP001375240">
    <property type="component" value="Unassembled WGS sequence"/>
</dbReference>
<feature type="region of interest" description="Disordered" evidence="6">
    <location>
        <begin position="201"/>
        <end position="227"/>
    </location>
</feature>
<dbReference type="AlphaFoldDB" id="A0AAV9VDH9"/>
<dbReference type="Gene3D" id="3.30.160.20">
    <property type="match status" value="1"/>
</dbReference>
<evidence type="ECO:0000259" key="8">
    <source>
        <dbReference type="PROSITE" id="PS50142"/>
    </source>
</evidence>
<dbReference type="SUPFAM" id="SSF69065">
    <property type="entry name" value="RNase III domain-like"/>
    <property type="match status" value="1"/>
</dbReference>
<evidence type="ECO:0000256" key="3">
    <source>
        <dbReference type="ARBA" id="ARBA00022801"/>
    </source>
</evidence>
<evidence type="ECO:0000256" key="4">
    <source>
        <dbReference type="ARBA" id="ARBA00022884"/>
    </source>
</evidence>
<dbReference type="PANTHER" id="PTHR11207:SF0">
    <property type="entry name" value="RIBONUCLEASE 3"/>
    <property type="match status" value="1"/>
</dbReference>
<dbReference type="SMART" id="SM00358">
    <property type="entry name" value="DSRM"/>
    <property type="match status" value="1"/>
</dbReference>
<dbReference type="GO" id="GO:0003725">
    <property type="term" value="F:double-stranded RNA binding"/>
    <property type="evidence" value="ECO:0007669"/>
    <property type="project" value="TreeGrafter"/>
</dbReference>
<keyword evidence="10" id="KW-1185">Reference proteome</keyword>
<dbReference type="PANTHER" id="PTHR11207">
    <property type="entry name" value="RIBONUCLEASE III"/>
    <property type="match status" value="1"/>
</dbReference>
<dbReference type="GO" id="GO:0004525">
    <property type="term" value="F:ribonuclease III activity"/>
    <property type="evidence" value="ECO:0007669"/>
    <property type="project" value="InterPro"/>
</dbReference>
<evidence type="ECO:0008006" key="11">
    <source>
        <dbReference type="Google" id="ProtNLM"/>
    </source>
</evidence>
<gene>
    <name evidence="9" type="ORF">TWF696_001133</name>
</gene>
<evidence type="ECO:0000313" key="10">
    <source>
        <dbReference type="Proteomes" id="UP001375240"/>
    </source>
</evidence>
<dbReference type="InterPro" id="IPR036389">
    <property type="entry name" value="RNase_III_sf"/>
</dbReference>
<dbReference type="Pfam" id="PF00636">
    <property type="entry name" value="Ribonuclease_3"/>
    <property type="match status" value="1"/>
</dbReference>
<evidence type="ECO:0000313" key="9">
    <source>
        <dbReference type="EMBL" id="KAK6360012.1"/>
    </source>
</evidence>
<dbReference type="CDD" id="cd00593">
    <property type="entry name" value="RIBOc"/>
    <property type="match status" value="1"/>
</dbReference>
<dbReference type="GO" id="GO:0010468">
    <property type="term" value="P:regulation of gene expression"/>
    <property type="evidence" value="ECO:0007669"/>
    <property type="project" value="TreeGrafter"/>
</dbReference>
<feature type="compositionally biased region" description="Polar residues" evidence="6">
    <location>
        <begin position="1"/>
        <end position="14"/>
    </location>
</feature>